<keyword evidence="1" id="KW-0812">Transmembrane</keyword>
<reference evidence="2 3" key="1">
    <citation type="submission" date="2024-09" db="EMBL/GenBank/DDBJ databases">
        <authorList>
            <person name="Sun Q."/>
            <person name="Mori K."/>
        </authorList>
    </citation>
    <scope>NUCLEOTIDE SEQUENCE [LARGE SCALE GENOMIC DNA]</scope>
    <source>
        <strain evidence="2 3">CECT 8064</strain>
    </source>
</reference>
<dbReference type="RefSeq" id="WP_390196273.1">
    <property type="nucleotide sequence ID" value="NZ_JBHMEP010000009.1"/>
</dbReference>
<dbReference type="SUPFAM" id="SSF53067">
    <property type="entry name" value="Actin-like ATPase domain"/>
    <property type="match status" value="1"/>
</dbReference>
<evidence type="ECO:0000313" key="3">
    <source>
        <dbReference type="Proteomes" id="UP001589645"/>
    </source>
</evidence>
<proteinExistence type="predicted"/>
<dbReference type="InterPro" id="IPR016871">
    <property type="entry name" value="MSHA_biogenesis_MshI"/>
</dbReference>
<evidence type="ECO:0000313" key="2">
    <source>
        <dbReference type="EMBL" id="MFB9137172.1"/>
    </source>
</evidence>
<keyword evidence="1" id="KW-1133">Transmembrane helix</keyword>
<protein>
    <submittedName>
        <fullName evidence="2">MSHA biogenesis protein MshI</fullName>
    </submittedName>
</protein>
<dbReference type="PIRSF" id="PIRSF028153">
    <property type="entry name" value="MSHA_biogenesis_protein_MshI"/>
    <property type="match status" value="1"/>
</dbReference>
<feature type="transmembrane region" description="Helical" evidence="1">
    <location>
        <begin position="307"/>
        <end position="326"/>
    </location>
</feature>
<organism evidence="2 3">
    <name type="scientific">Vibrio olivae</name>
    <dbReference type="NCBI Taxonomy" id="1243002"/>
    <lineage>
        <taxon>Bacteria</taxon>
        <taxon>Pseudomonadati</taxon>
        <taxon>Pseudomonadota</taxon>
        <taxon>Gammaproteobacteria</taxon>
        <taxon>Vibrionales</taxon>
        <taxon>Vibrionaceae</taxon>
        <taxon>Vibrio</taxon>
    </lineage>
</organism>
<dbReference type="Proteomes" id="UP001589645">
    <property type="component" value="Unassembled WGS sequence"/>
</dbReference>
<name>A0ABV5HTX3_9VIBR</name>
<accession>A0ABV5HTX3</accession>
<dbReference type="InterPro" id="IPR043129">
    <property type="entry name" value="ATPase_NBD"/>
</dbReference>
<evidence type="ECO:0000256" key="1">
    <source>
        <dbReference type="SAM" id="Phobius"/>
    </source>
</evidence>
<gene>
    <name evidence="2" type="ORF">ACFFUV_19585</name>
</gene>
<keyword evidence="3" id="KW-1185">Reference proteome</keyword>
<comment type="caution">
    <text evidence="2">The sequence shown here is derived from an EMBL/GenBank/DDBJ whole genome shotgun (WGS) entry which is preliminary data.</text>
</comment>
<keyword evidence="1" id="KW-0472">Membrane</keyword>
<dbReference type="EMBL" id="JBHMEP010000009">
    <property type="protein sequence ID" value="MFB9137172.1"/>
    <property type="molecule type" value="Genomic_DNA"/>
</dbReference>
<sequence>MNIQSLLSKFSKTASYHKKFVVIVQPDGLYFAGKHLAQLPQYVELSSPWQDVLVETLQSADVKESVLDVVLHSSFYQTYQIERPNIPETEWESALPFLLKDLTSEKVSDIVAQAFPLPYGNRIQCYVVNKPLIVQLAIKLAEMHIQLGKVLIEDDVWPLVDDVPNSFLLLQKSKQSQYKVSALVSGSCVFQRTIRGVTSPLVGGATSSLQLDSIALELQRSVDYLSSQLKGTHIHQMKVCCDGEDSALLANELTQRLNVNVSPLSSHQELCGHILAVAASQGKPTHIDLYLESLKPKKEHLGLKTVLAGWGIVALSLFAAWGWLVFEQQGLKRQAAALSSQQQTLDDQSKQLKLQLAQHKPSADKLSAVERIKAEIEAQKSALNSLQNYELQDHAGFSGVMSALANINRTDIALNYIKVEGQYFDLKGLAKTPQAVPSWIKQFKQELNLVGRAFDKLTIGRNDQQVITFELNTKRESN</sequence>